<proteinExistence type="predicted"/>
<dbReference type="EMBL" id="AMZH03009435">
    <property type="protein sequence ID" value="RRT56858.1"/>
    <property type="molecule type" value="Genomic_DNA"/>
</dbReference>
<evidence type="ECO:0000313" key="6">
    <source>
        <dbReference type="EMBL" id="RRT56858.1"/>
    </source>
</evidence>
<dbReference type="InterPro" id="IPR037185">
    <property type="entry name" value="EmrE-like"/>
</dbReference>
<dbReference type="InterPro" id="IPR030184">
    <property type="entry name" value="WAT1-related"/>
</dbReference>
<dbReference type="GO" id="GO:0022857">
    <property type="term" value="F:transmembrane transporter activity"/>
    <property type="evidence" value="ECO:0007669"/>
    <property type="project" value="InterPro"/>
</dbReference>
<reference evidence="6 7" key="1">
    <citation type="journal article" date="2014" name="Agronomy (Basel)">
        <title>A Draft Genome Sequence for Ensete ventricosum, the Drought-Tolerant Tree Against Hunger.</title>
        <authorList>
            <person name="Harrison J."/>
            <person name="Moore K.A."/>
            <person name="Paszkiewicz K."/>
            <person name="Jones T."/>
            <person name="Grant M."/>
            <person name="Ambacheew D."/>
            <person name="Muzemil S."/>
            <person name="Studholme D.J."/>
        </authorList>
    </citation>
    <scope>NUCLEOTIDE SEQUENCE [LARGE SCALE GENOMIC DNA]</scope>
</reference>
<evidence type="ECO:0000256" key="2">
    <source>
        <dbReference type="ARBA" id="ARBA00022692"/>
    </source>
</evidence>
<dbReference type="AlphaFoldDB" id="A0A426YYQ6"/>
<sequence length="101" mass="10811">MSWCLQRRGPLYVSMFSPLLLVVVAVLGWAILDEKLYVGSVAGSVVIVGGLYLVLWGKGRETKKTRDAGGKETAADHEEGAIAAVGLTMFPSPPRVCQSYA</sequence>
<evidence type="ECO:0000256" key="3">
    <source>
        <dbReference type="ARBA" id="ARBA00022989"/>
    </source>
</evidence>
<feature type="transmembrane region" description="Helical" evidence="5">
    <location>
        <begin position="12"/>
        <end position="31"/>
    </location>
</feature>
<comment type="subcellular location">
    <subcellularLocation>
        <location evidence="1">Membrane</location>
        <topology evidence="1">Multi-pass membrane protein</topology>
    </subcellularLocation>
</comment>
<comment type="caution">
    <text evidence="6">The sequence shown here is derived from an EMBL/GenBank/DDBJ whole genome shotgun (WGS) entry which is preliminary data.</text>
</comment>
<organism evidence="6 7">
    <name type="scientific">Ensete ventricosum</name>
    <name type="common">Abyssinian banana</name>
    <name type="synonym">Musa ensete</name>
    <dbReference type="NCBI Taxonomy" id="4639"/>
    <lineage>
        <taxon>Eukaryota</taxon>
        <taxon>Viridiplantae</taxon>
        <taxon>Streptophyta</taxon>
        <taxon>Embryophyta</taxon>
        <taxon>Tracheophyta</taxon>
        <taxon>Spermatophyta</taxon>
        <taxon>Magnoliopsida</taxon>
        <taxon>Liliopsida</taxon>
        <taxon>Zingiberales</taxon>
        <taxon>Musaceae</taxon>
        <taxon>Ensete</taxon>
    </lineage>
</organism>
<dbReference type="GO" id="GO:0016020">
    <property type="term" value="C:membrane"/>
    <property type="evidence" value="ECO:0007669"/>
    <property type="project" value="InterPro"/>
</dbReference>
<gene>
    <name evidence="6" type="ORF">B296_00024146</name>
</gene>
<feature type="transmembrane region" description="Helical" evidence="5">
    <location>
        <begin position="37"/>
        <end position="56"/>
    </location>
</feature>
<keyword evidence="2 5" id="KW-0812">Transmembrane</keyword>
<dbReference type="Proteomes" id="UP000287651">
    <property type="component" value="Unassembled WGS sequence"/>
</dbReference>
<evidence type="ECO:0000256" key="4">
    <source>
        <dbReference type="ARBA" id="ARBA00023136"/>
    </source>
</evidence>
<accession>A0A426YYQ6</accession>
<keyword evidence="3 5" id="KW-1133">Transmembrane helix</keyword>
<evidence type="ECO:0000256" key="5">
    <source>
        <dbReference type="SAM" id="Phobius"/>
    </source>
</evidence>
<dbReference type="SUPFAM" id="SSF103481">
    <property type="entry name" value="Multidrug resistance efflux transporter EmrE"/>
    <property type="match status" value="1"/>
</dbReference>
<name>A0A426YYQ6_ENSVE</name>
<evidence type="ECO:0000313" key="7">
    <source>
        <dbReference type="Proteomes" id="UP000287651"/>
    </source>
</evidence>
<protein>
    <submittedName>
        <fullName evidence="6">Uncharacterized protein</fullName>
    </submittedName>
</protein>
<keyword evidence="4 5" id="KW-0472">Membrane</keyword>
<dbReference type="PANTHER" id="PTHR31218">
    <property type="entry name" value="WAT1-RELATED PROTEIN"/>
    <property type="match status" value="1"/>
</dbReference>
<evidence type="ECO:0000256" key="1">
    <source>
        <dbReference type="ARBA" id="ARBA00004141"/>
    </source>
</evidence>